<organism evidence="1 2">
    <name type="scientific">Acidithiobacillus marinus</name>
    <dbReference type="NCBI Taxonomy" id="187490"/>
    <lineage>
        <taxon>Bacteria</taxon>
        <taxon>Pseudomonadati</taxon>
        <taxon>Pseudomonadota</taxon>
        <taxon>Acidithiobacillia</taxon>
        <taxon>Acidithiobacillales</taxon>
        <taxon>Acidithiobacillaceae</taxon>
        <taxon>Acidithiobacillus</taxon>
    </lineage>
</organism>
<proteinExistence type="predicted"/>
<reference evidence="1 2" key="1">
    <citation type="submission" date="2017-03" db="EMBL/GenBank/DDBJ databases">
        <title>Draft genime sequence of the acidophilic sulfur-oxidizing bacterium Acidithiobacillus sp. SH, isolated from seawater.</title>
        <authorList>
            <person name="Sharmin S."/>
            <person name="Tokuhisa M."/>
            <person name="Kanao T."/>
            <person name="Kamimura K."/>
        </authorList>
    </citation>
    <scope>NUCLEOTIDE SEQUENCE [LARGE SCALE GENOMIC DNA]</scope>
    <source>
        <strain evidence="1 2">SH</strain>
    </source>
</reference>
<gene>
    <name evidence="1" type="ORF">B1757_13095</name>
</gene>
<keyword evidence="2" id="KW-1185">Reference proteome</keyword>
<name>A0A2I1DIX0_9PROT</name>
<dbReference type="AlphaFoldDB" id="A0A2I1DIX0"/>
<comment type="caution">
    <text evidence="1">The sequence shown here is derived from an EMBL/GenBank/DDBJ whole genome shotgun (WGS) entry which is preliminary data.</text>
</comment>
<evidence type="ECO:0000313" key="1">
    <source>
        <dbReference type="EMBL" id="PKY09818.1"/>
    </source>
</evidence>
<dbReference type="EMBL" id="MXAV01000049">
    <property type="protein sequence ID" value="PKY09818.1"/>
    <property type="molecule type" value="Genomic_DNA"/>
</dbReference>
<accession>A0A2I1DIX0</accession>
<dbReference type="InParanoid" id="A0A2I1DIX0"/>
<dbReference type="RefSeq" id="WP_101538750.1">
    <property type="nucleotide sequence ID" value="NZ_MXAV01000049.1"/>
</dbReference>
<dbReference type="Proteomes" id="UP000234329">
    <property type="component" value="Unassembled WGS sequence"/>
</dbReference>
<protein>
    <submittedName>
        <fullName evidence="1">Uncharacterized protein</fullName>
    </submittedName>
</protein>
<evidence type="ECO:0000313" key="2">
    <source>
        <dbReference type="Proteomes" id="UP000234329"/>
    </source>
</evidence>
<sequence>MNQEQIAKSKTLELLLSASNWDPSMENPEISAKDAYFWYLYDNATDHLQLIQTSRSESELMIATPQPFSPDEIRSALAHLMRDMKSQQSKPKEQKSKTMNDLATMTLLYWQGTNTRLLTPKEVRHRFILSYSAGKQEGTSLRPFAVPLGGDVNCPLAAEKAMELVRQVEAGDRKNHPEWFTGC</sequence>
<dbReference type="OrthoDB" id="6625113at2"/>